<evidence type="ECO:0000256" key="2">
    <source>
        <dbReference type="ARBA" id="ARBA00022679"/>
    </source>
</evidence>
<evidence type="ECO:0000256" key="6">
    <source>
        <dbReference type="SAM" id="Phobius"/>
    </source>
</evidence>
<dbReference type="GO" id="GO:0005524">
    <property type="term" value="F:ATP binding"/>
    <property type="evidence" value="ECO:0007669"/>
    <property type="project" value="UniProtKB-KW"/>
</dbReference>
<keyword evidence="6" id="KW-0812">Transmembrane</keyword>
<dbReference type="SUPFAM" id="SSF56112">
    <property type="entry name" value="Protein kinase-like (PK-like)"/>
    <property type="match status" value="1"/>
</dbReference>
<evidence type="ECO:0000256" key="3">
    <source>
        <dbReference type="ARBA" id="ARBA00022741"/>
    </source>
</evidence>
<evidence type="ECO:0000256" key="1">
    <source>
        <dbReference type="ARBA" id="ARBA00022527"/>
    </source>
</evidence>
<proteinExistence type="predicted"/>
<comment type="caution">
    <text evidence="7">The sequence shown here is derived from an EMBL/GenBank/DDBJ whole genome shotgun (WGS) entry which is preliminary data.</text>
</comment>
<keyword evidence="1" id="KW-0723">Serine/threonine-protein kinase</keyword>
<dbReference type="PANTHER" id="PTHR27002:SF181">
    <property type="entry name" value="RECEPTOR-LIKE SERINE_THREONINE-PROTEIN KINASE"/>
    <property type="match status" value="1"/>
</dbReference>
<dbReference type="EMBL" id="JANAVB010044620">
    <property type="protein sequence ID" value="KAJ6791143.1"/>
    <property type="molecule type" value="Genomic_DNA"/>
</dbReference>
<organism evidence="7 10">
    <name type="scientific">Iris pallida</name>
    <name type="common">Sweet iris</name>
    <dbReference type="NCBI Taxonomy" id="29817"/>
    <lineage>
        <taxon>Eukaryota</taxon>
        <taxon>Viridiplantae</taxon>
        <taxon>Streptophyta</taxon>
        <taxon>Embryophyta</taxon>
        <taxon>Tracheophyta</taxon>
        <taxon>Spermatophyta</taxon>
        <taxon>Magnoliopsida</taxon>
        <taxon>Liliopsida</taxon>
        <taxon>Asparagales</taxon>
        <taxon>Iridaceae</taxon>
        <taxon>Iridoideae</taxon>
        <taxon>Irideae</taxon>
        <taxon>Iris</taxon>
    </lineage>
</organism>
<dbReference type="InterPro" id="IPR011009">
    <property type="entry name" value="Kinase-like_dom_sf"/>
</dbReference>
<sequence>MFPPPPEPLRFVLVSSTQSRKSKVNMVVILATSLLSGLVVLVTCVAYFLKKIKKRRKGGTNFSNEKSNESNEDLNIPLFEFGTIKAATNYFRDENVLGKGGFGTVYNVILRSYNG</sequence>
<dbReference type="EMBL" id="JANAVB010007397">
    <property type="protein sequence ID" value="KAJ6843216.1"/>
    <property type="molecule type" value="Genomic_DNA"/>
</dbReference>
<evidence type="ECO:0000256" key="4">
    <source>
        <dbReference type="ARBA" id="ARBA00022777"/>
    </source>
</evidence>
<keyword evidence="6" id="KW-0472">Membrane</keyword>
<name>A0AAX6DH93_IRIPA</name>
<keyword evidence="7" id="KW-0675">Receptor</keyword>
<keyword evidence="4 7" id="KW-0418">Kinase</keyword>
<keyword evidence="6" id="KW-1133">Transmembrane helix</keyword>
<dbReference type="GO" id="GO:0005886">
    <property type="term" value="C:plasma membrane"/>
    <property type="evidence" value="ECO:0007669"/>
    <property type="project" value="TreeGrafter"/>
</dbReference>
<reference evidence="7" key="2">
    <citation type="submission" date="2023-04" db="EMBL/GenBank/DDBJ databases">
        <authorList>
            <person name="Bruccoleri R.E."/>
            <person name="Oakeley E.J."/>
            <person name="Faust A.-M."/>
            <person name="Dessus-Babus S."/>
            <person name="Altorfer M."/>
            <person name="Burckhardt D."/>
            <person name="Oertli M."/>
            <person name="Naumann U."/>
            <person name="Petersen F."/>
            <person name="Wong J."/>
        </authorList>
    </citation>
    <scope>NUCLEOTIDE SEQUENCE</scope>
    <source>
        <strain evidence="7">GSM-AAB239-AS_SAM_17_03QT</strain>
        <tissue evidence="7">Leaf</tissue>
    </source>
</reference>
<accession>A0AAX6DH93</accession>
<feature type="transmembrane region" description="Helical" evidence="6">
    <location>
        <begin position="26"/>
        <end position="49"/>
    </location>
</feature>
<reference evidence="7" key="1">
    <citation type="journal article" date="2023" name="GigaByte">
        <title>Genome assembly of the bearded iris, Iris pallida Lam.</title>
        <authorList>
            <person name="Bruccoleri R.E."/>
            <person name="Oakeley E.J."/>
            <person name="Faust A.M.E."/>
            <person name="Altorfer M."/>
            <person name="Dessus-Babus S."/>
            <person name="Burckhardt D."/>
            <person name="Oertli M."/>
            <person name="Naumann U."/>
            <person name="Petersen F."/>
            <person name="Wong J."/>
        </authorList>
    </citation>
    <scope>NUCLEOTIDE SEQUENCE</scope>
    <source>
        <strain evidence="7">GSM-AAB239-AS_SAM_17_03QT</strain>
    </source>
</reference>
<protein>
    <submittedName>
        <fullName evidence="7">Receptor-like serine/threonine-protein kinase SD1-8</fullName>
    </submittedName>
</protein>
<evidence type="ECO:0000313" key="10">
    <source>
        <dbReference type="Proteomes" id="UP001140949"/>
    </source>
</evidence>
<dbReference type="EMBL" id="JANAVB010035223">
    <property type="protein sequence ID" value="KAJ6805713.1"/>
    <property type="molecule type" value="Genomic_DNA"/>
</dbReference>
<evidence type="ECO:0000313" key="7">
    <source>
        <dbReference type="EMBL" id="KAJ6791143.1"/>
    </source>
</evidence>
<dbReference type="Gene3D" id="3.30.200.20">
    <property type="entry name" value="Phosphorylase Kinase, domain 1"/>
    <property type="match status" value="1"/>
</dbReference>
<evidence type="ECO:0000256" key="5">
    <source>
        <dbReference type="ARBA" id="ARBA00022840"/>
    </source>
</evidence>
<dbReference type="GO" id="GO:0004674">
    <property type="term" value="F:protein serine/threonine kinase activity"/>
    <property type="evidence" value="ECO:0007669"/>
    <property type="project" value="UniProtKB-KW"/>
</dbReference>
<keyword evidence="10" id="KW-1185">Reference proteome</keyword>
<evidence type="ECO:0000313" key="8">
    <source>
        <dbReference type="EMBL" id="KAJ6805713.1"/>
    </source>
</evidence>
<evidence type="ECO:0000313" key="9">
    <source>
        <dbReference type="EMBL" id="KAJ6843216.1"/>
    </source>
</evidence>
<gene>
    <name evidence="8" type="ORF">M6B38_181225</name>
    <name evidence="7" type="ORF">M6B38_245735</name>
    <name evidence="9" type="ORF">M6B38_300820</name>
</gene>
<keyword evidence="5" id="KW-0067">ATP-binding</keyword>
<dbReference type="Proteomes" id="UP001140949">
    <property type="component" value="Unassembled WGS sequence"/>
</dbReference>
<keyword evidence="2" id="KW-0808">Transferase</keyword>
<keyword evidence="3" id="KW-0547">Nucleotide-binding</keyword>
<dbReference type="AlphaFoldDB" id="A0AAX6DH93"/>
<dbReference type="PANTHER" id="PTHR27002">
    <property type="entry name" value="RECEPTOR-LIKE SERINE/THREONINE-PROTEIN KINASE SD1-8"/>
    <property type="match status" value="1"/>
</dbReference>